<dbReference type="Proteomes" id="UP000658225">
    <property type="component" value="Unassembled WGS sequence"/>
</dbReference>
<dbReference type="RefSeq" id="WP_192600553.1">
    <property type="nucleotide sequence ID" value="NZ_JADBEL010000042.1"/>
</dbReference>
<keyword evidence="3" id="KW-1185">Reference proteome</keyword>
<keyword evidence="1" id="KW-1133">Transmembrane helix</keyword>
<dbReference type="AlphaFoldDB" id="A0A927MLK7"/>
<gene>
    <name evidence="2" type="ORF">H4683_004081</name>
</gene>
<feature type="transmembrane region" description="Helical" evidence="1">
    <location>
        <begin position="82"/>
        <end position="102"/>
    </location>
</feature>
<proteinExistence type="predicted"/>
<protein>
    <submittedName>
        <fullName evidence="2">Membrane protein</fullName>
    </submittedName>
</protein>
<keyword evidence="1" id="KW-0472">Membrane</keyword>
<dbReference type="Pfam" id="PF22564">
    <property type="entry name" value="HAAS"/>
    <property type="match status" value="1"/>
</dbReference>
<feature type="transmembrane region" description="Helical" evidence="1">
    <location>
        <begin position="136"/>
        <end position="161"/>
    </location>
</feature>
<comment type="caution">
    <text evidence="2">The sequence shown here is derived from an EMBL/GenBank/DDBJ whole genome shotgun (WGS) entry which is preliminary data.</text>
</comment>
<sequence>MTKQEFLTKLEGFLRKIPKEERYEILRDYQEHFKLAEVNGETEKETVESLGSPKAIAKDLSADFYITYAKENRSISNISRAIFEYSALGLFNMCVTIPLIIIPFSIIFSLYLAAPCLIIFPILIWFKVFLNAGSDLVAGIFNIMIPISIGVLVIIGTTYFARWSYILILRYLQMNIQIVKRVRGE</sequence>
<evidence type="ECO:0000256" key="1">
    <source>
        <dbReference type="SAM" id="Phobius"/>
    </source>
</evidence>
<dbReference type="EMBL" id="JADBEL010000042">
    <property type="protein sequence ID" value="MBE1556955.1"/>
    <property type="molecule type" value="Genomic_DNA"/>
</dbReference>
<feature type="transmembrane region" description="Helical" evidence="1">
    <location>
        <begin position="108"/>
        <end position="129"/>
    </location>
</feature>
<organism evidence="2 3">
    <name type="scientific">Sporosarcina limicola</name>
    <dbReference type="NCBI Taxonomy" id="34101"/>
    <lineage>
        <taxon>Bacteria</taxon>
        <taxon>Bacillati</taxon>
        <taxon>Bacillota</taxon>
        <taxon>Bacilli</taxon>
        <taxon>Bacillales</taxon>
        <taxon>Caryophanaceae</taxon>
        <taxon>Sporosarcina</taxon>
    </lineage>
</organism>
<keyword evidence="1" id="KW-0812">Transmembrane</keyword>
<name>A0A927MLK7_9BACL</name>
<accession>A0A927MLK7</accession>
<evidence type="ECO:0000313" key="2">
    <source>
        <dbReference type="EMBL" id="MBE1556955.1"/>
    </source>
</evidence>
<evidence type="ECO:0000313" key="3">
    <source>
        <dbReference type="Proteomes" id="UP000658225"/>
    </source>
</evidence>
<reference evidence="2" key="1">
    <citation type="submission" date="2020-10" db="EMBL/GenBank/DDBJ databases">
        <title>Genomic Encyclopedia of Type Strains, Phase IV (KMG-IV): sequencing the most valuable type-strain genomes for metagenomic binning, comparative biology and taxonomic classification.</title>
        <authorList>
            <person name="Goeker M."/>
        </authorList>
    </citation>
    <scope>NUCLEOTIDE SEQUENCE</scope>
    <source>
        <strain evidence="2">DSM 13886</strain>
    </source>
</reference>